<feature type="transmembrane region" description="Helical" evidence="2">
    <location>
        <begin position="173"/>
        <end position="192"/>
    </location>
</feature>
<dbReference type="Pfam" id="PF13719">
    <property type="entry name" value="Zn_ribbon_5"/>
    <property type="match status" value="1"/>
</dbReference>
<evidence type="ECO:0000256" key="2">
    <source>
        <dbReference type="SAM" id="Phobius"/>
    </source>
</evidence>
<keyword evidence="2" id="KW-1133">Transmembrane helix</keyword>
<dbReference type="EMBL" id="JAJTWU010000001">
    <property type="protein sequence ID" value="MCE4553000.1"/>
    <property type="molecule type" value="Genomic_DNA"/>
</dbReference>
<gene>
    <name evidence="4" type="ORF">LXT13_00880</name>
</gene>
<reference evidence="4 5" key="1">
    <citation type="submission" date="2021-12" db="EMBL/GenBank/DDBJ databases">
        <title>Genome seq of P8.</title>
        <authorList>
            <person name="Seo T."/>
        </authorList>
    </citation>
    <scope>NUCLEOTIDE SEQUENCE [LARGE SCALE GENOMIC DNA]</scope>
    <source>
        <strain evidence="4 5">P8</strain>
    </source>
</reference>
<dbReference type="Proteomes" id="UP001200741">
    <property type="component" value="Unassembled WGS sequence"/>
</dbReference>
<feature type="region of interest" description="Disordered" evidence="1">
    <location>
        <begin position="54"/>
        <end position="145"/>
    </location>
</feature>
<dbReference type="RefSeq" id="WP_233369712.1">
    <property type="nucleotide sequence ID" value="NZ_JAJTWU010000001.1"/>
</dbReference>
<proteinExistence type="predicted"/>
<keyword evidence="2" id="KW-0472">Membrane</keyword>
<name>A0ABS8XNX9_9BURK</name>
<dbReference type="InterPro" id="IPR021834">
    <property type="entry name" value="DUF3426"/>
</dbReference>
<dbReference type="PRINTS" id="PR01217">
    <property type="entry name" value="PRICHEXTENSN"/>
</dbReference>
<organism evidence="4 5">
    <name type="scientific">Pelomonas cellulosilytica</name>
    <dbReference type="NCBI Taxonomy" id="2906762"/>
    <lineage>
        <taxon>Bacteria</taxon>
        <taxon>Pseudomonadati</taxon>
        <taxon>Pseudomonadota</taxon>
        <taxon>Betaproteobacteria</taxon>
        <taxon>Burkholderiales</taxon>
        <taxon>Sphaerotilaceae</taxon>
        <taxon>Roseateles</taxon>
    </lineage>
</organism>
<evidence type="ECO:0000313" key="5">
    <source>
        <dbReference type="Proteomes" id="UP001200741"/>
    </source>
</evidence>
<dbReference type="InterPro" id="IPR011723">
    <property type="entry name" value="Znf/thioredoxin_put"/>
</dbReference>
<evidence type="ECO:0000259" key="3">
    <source>
        <dbReference type="Pfam" id="PF13719"/>
    </source>
</evidence>
<dbReference type="NCBIfam" id="TIGR02098">
    <property type="entry name" value="MJ0042_CXXC"/>
    <property type="match status" value="1"/>
</dbReference>
<keyword evidence="2" id="KW-0812">Transmembrane</keyword>
<dbReference type="Pfam" id="PF11906">
    <property type="entry name" value="DUF3426"/>
    <property type="match status" value="1"/>
</dbReference>
<feature type="domain" description="Zinc finger/thioredoxin putative" evidence="3">
    <location>
        <begin position="5"/>
        <end position="39"/>
    </location>
</feature>
<sequence>MSFATRCTACGTVFRIVEDQLRVSDGWVRCGRCAEIFDARELLFDIEREAPPPWPPAFTPAAVVEPPPPAPLPPPPPPPPPPPAPAEPVWMPPPEPEPQADALPTGWPDGNTRQEPRWVDVPDATATAPAPRAPANAPEPSPVVAEPSSAAVVPEFMRHAQTTAKWKRPSVRIALAGLSLLLILVLGLQMALQFRDAIAAQHPPLRGALQVLCGTFSCEVRPWRHIEALSIESTSLNPVGTTAYKLNLLLRNKSAVEVAAPSIELSLTDASGAPFARRVIGPEALTPAMRVVGPESEQPLSFSFSTNGQHVSGYSVNIFYP</sequence>
<protein>
    <submittedName>
        <fullName evidence="4">Zinc-ribbon domain-containing protein</fullName>
    </submittedName>
</protein>
<accession>A0ABS8XNX9</accession>
<evidence type="ECO:0000313" key="4">
    <source>
        <dbReference type="EMBL" id="MCE4553000.1"/>
    </source>
</evidence>
<comment type="caution">
    <text evidence="4">The sequence shown here is derived from an EMBL/GenBank/DDBJ whole genome shotgun (WGS) entry which is preliminary data.</text>
</comment>
<feature type="compositionally biased region" description="Low complexity" evidence="1">
    <location>
        <begin position="122"/>
        <end position="145"/>
    </location>
</feature>
<feature type="compositionally biased region" description="Pro residues" evidence="1">
    <location>
        <begin position="65"/>
        <end position="97"/>
    </location>
</feature>
<evidence type="ECO:0000256" key="1">
    <source>
        <dbReference type="SAM" id="MobiDB-lite"/>
    </source>
</evidence>
<keyword evidence="5" id="KW-1185">Reference proteome</keyword>